<dbReference type="InterPro" id="IPR010137">
    <property type="entry name" value="Lipid_A_LpxA"/>
</dbReference>
<organism evidence="9 10">
    <name type="scientific">bacterium (Candidatus Blackallbacteria) CG17_big_fil_post_rev_8_21_14_2_50_48_46</name>
    <dbReference type="NCBI Taxonomy" id="2014261"/>
    <lineage>
        <taxon>Bacteria</taxon>
        <taxon>Candidatus Blackallbacteria</taxon>
    </lineage>
</organism>
<protein>
    <submittedName>
        <fullName evidence="9">Acyl-[acyl-carrier-protein]--UDP-N-acetylglucosamine O-acyltransferase</fullName>
    </submittedName>
</protein>
<dbReference type="Proteomes" id="UP000231019">
    <property type="component" value="Unassembled WGS sequence"/>
</dbReference>
<dbReference type="AlphaFoldDB" id="A0A2M7G392"/>
<gene>
    <name evidence="9" type="ORF">COW36_13270</name>
</gene>
<dbReference type="SUPFAM" id="SSF51161">
    <property type="entry name" value="Trimeric LpxA-like enzymes"/>
    <property type="match status" value="1"/>
</dbReference>
<dbReference type="InterPro" id="IPR029098">
    <property type="entry name" value="Acetyltransf_C"/>
</dbReference>
<dbReference type="InterPro" id="IPR001451">
    <property type="entry name" value="Hexapep"/>
</dbReference>
<dbReference type="PROSITE" id="PS00101">
    <property type="entry name" value="HEXAPEP_TRANSFERASES"/>
    <property type="match status" value="1"/>
</dbReference>
<keyword evidence="6" id="KW-0443">Lipid metabolism</keyword>
<evidence type="ECO:0000313" key="9">
    <source>
        <dbReference type="EMBL" id="PIW16302.1"/>
    </source>
</evidence>
<dbReference type="InterPro" id="IPR011004">
    <property type="entry name" value="Trimer_LpxA-like_sf"/>
</dbReference>
<reference evidence="9 10" key="1">
    <citation type="submission" date="2017-09" db="EMBL/GenBank/DDBJ databases">
        <title>Depth-based differentiation of microbial function through sediment-hosted aquifers and enrichment of novel symbionts in the deep terrestrial subsurface.</title>
        <authorList>
            <person name="Probst A.J."/>
            <person name="Ladd B."/>
            <person name="Jarett J.K."/>
            <person name="Geller-Mcgrath D.E."/>
            <person name="Sieber C.M."/>
            <person name="Emerson J.B."/>
            <person name="Anantharaman K."/>
            <person name="Thomas B.C."/>
            <person name="Malmstrom R."/>
            <person name="Stieglmeier M."/>
            <person name="Klingl A."/>
            <person name="Woyke T."/>
            <person name="Ryan C.M."/>
            <person name="Banfield J.F."/>
        </authorList>
    </citation>
    <scope>NUCLEOTIDE SEQUENCE [LARGE SCALE GENOMIC DNA]</scope>
    <source>
        <strain evidence="9">CG17_big_fil_post_rev_8_21_14_2_50_48_46</strain>
    </source>
</reference>
<evidence type="ECO:0000256" key="6">
    <source>
        <dbReference type="ARBA" id="ARBA00023098"/>
    </source>
</evidence>
<dbReference type="Gene3D" id="1.20.1180.10">
    <property type="entry name" value="Udp N-acetylglucosamine O-acyltransferase, C-terminal domain"/>
    <property type="match status" value="1"/>
</dbReference>
<sequence length="276" mass="30225">MLFPEVTRISAHIHPSAVIDPSARLAPDVEIGPFAVIGRESQIGAGSRIAAHAVIGDYTILGEDCRVSAYAVVGSPSQDLKHRESDISWLKIGRGNRIREFVTINRATAAGSFTQIGDENLFMAYAHVAHDCQLGNRIVLANGATLGGHVEIADDVVIGAMSGIHQFVRIGRLSMVGAMSRVCQDVPPFLMAVGSPPRVYGLNSVGLRRQNFSTQSRQQLKQAFQLIYRKNLAVAHALEQLDEIDRLPELNEFLDFIRHSQRGLVGLTQPDYRTSF</sequence>
<dbReference type="PANTHER" id="PTHR43480">
    <property type="entry name" value="ACYL-[ACYL-CARRIER-PROTEIN]--UDP-N-ACETYLGLUCOSAMINE O-ACYLTRANSFERASE"/>
    <property type="match status" value="1"/>
</dbReference>
<dbReference type="InterPro" id="IPR018357">
    <property type="entry name" value="Hexapep_transf_CS"/>
</dbReference>
<accession>A0A2M7G392</accession>
<feature type="domain" description="UDP N-acetylglucosamine O-acyltransferase C-terminal" evidence="8">
    <location>
        <begin position="185"/>
        <end position="265"/>
    </location>
</feature>
<keyword evidence="2" id="KW-0444">Lipid biosynthesis</keyword>
<keyword evidence="4 9" id="KW-0808">Transferase</keyword>
<dbReference type="EMBL" id="PFFQ01000038">
    <property type="protein sequence ID" value="PIW16302.1"/>
    <property type="molecule type" value="Genomic_DNA"/>
</dbReference>
<keyword evidence="1" id="KW-0963">Cytoplasm</keyword>
<evidence type="ECO:0000259" key="8">
    <source>
        <dbReference type="Pfam" id="PF13720"/>
    </source>
</evidence>
<dbReference type="GO" id="GO:0008780">
    <property type="term" value="F:acyl-[acyl-carrier-protein]-UDP-N-acetylglucosamine O-acyltransferase activity"/>
    <property type="evidence" value="ECO:0007669"/>
    <property type="project" value="InterPro"/>
</dbReference>
<comment type="caution">
    <text evidence="9">The sequence shown here is derived from an EMBL/GenBank/DDBJ whole genome shotgun (WGS) entry which is preliminary data.</text>
</comment>
<keyword evidence="5" id="KW-0677">Repeat</keyword>
<evidence type="ECO:0000256" key="5">
    <source>
        <dbReference type="ARBA" id="ARBA00022737"/>
    </source>
</evidence>
<dbReference type="NCBIfam" id="NF003657">
    <property type="entry name" value="PRK05289.1"/>
    <property type="match status" value="1"/>
</dbReference>
<evidence type="ECO:0000256" key="1">
    <source>
        <dbReference type="ARBA" id="ARBA00022490"/>
    </source>
</evidence>
<dbReference type="InterPro" id="IPR037157">
    <property type="entry name" value="Acetyltransf_C_sf"/>
</dbReference>
<dbReference type="Pfam" id="PF00132">
    <property type="entry name" value="Hexapep"/>
    <property type="match status" value="1"/>
</dbReference>
<dbReference type="NCBIfam" id="TIGR01852">
    <property type="entry name" value="lipid_A_lpxA"/>
    <property type="match status" value="1"/>
</dbReference>
<dbReference type="GO" id="GO:0009245">
    <property type="term" value="P:lipid A biosynthetic process"/>
    <property type="evidence" value="ECO:0007669"/>
    <property type="project" value="UniProtKB-KW"/>
</dbReference>
<dbReference type="PANTHER" id="PTHR43480:SF1">
    <property type="entry name" value="ACYL-[ACYL-CARRIER-PROTEIN]--UDP-N-ACETYLGLUCOSAMINE O-ACYLTRANSFERASE, MITOCHONDRIAL-RELATED"/>
    <property type="match status" value="1"/>
</dbReference>
<dbReference type="PIRSF" id="PIRSF000456">
    <property type="entry name" value="UDP-GlcNAc_acltr"/>
    <property type="match status" value="1"/>
</dbReference>
<proteinExistence type="predicted"/>
<dbReference type="Pfam" id="PF13720">
    <property type="entry name" value="Acetyltransf_11"/>
    <property type="match status" value="1"/>
</dbReference>
<name>A0A2M7G392_9BACT</name>
<evidence type="ECO:0000313" key="10">
    <source>
        <dbReference type="Proteomes" id="UP000231019"/>
    </source>
</evidence>
<keyword evidence="7 9" id="KW-0012">Acyltransferase</keyword>
<evidence type="ECO:0000256" key="3">
    <source>
        <dbReference type="ARBA" id="ARBA00022556"/>
    </source>
</evidence>
<evidence type="ECO:0000256" key="7">
    <source>
        <dbReference type="ARBA" id="ARBA00023315"/>
    </source>
</evidence>
<dbReference type="Gene3D" id="2.160.10.10">
    <property type="entry name" value="Hexapeptide repeat proteins"/>
    <property type="match status" value="1"/>
</dbReference>
<evidence type="ECO:0000256" key="2">
    <source>
        <dbReference type="ARBA" id="ARBA00022516"/>
    </source>
</evidence>
<dbReference type="CDD" id="cd03351">
    <property type="entry name" value="LbH_UDP-GlcNAc_AT"/>
    <property type="match status" value="1"/>
</dbReference>
<evidence type="ECO:0000256" key="4">
    <source>
        <dbReference type="ARBA" id="ARBA00022679"/>
    </source>
</evidence>
<keyword evidence="3" id="KW-0441">Lipid A biosynthesis</keyword>
<dbReference type="GO" id="GO:0016020">
    <property type="term" value="C:membrane"/>
    <property type="evidence" value="ECO:0007669"/>
    <property type="project" value="GOC"/>
</dbReference>